<keyword evidence="2" id="KW-1185">Reference proteome</keyword>
<reference evidence="1 2" key="1">
    <citation type="submission" date="2023-03" db="EMBL/GenBank/DDBJ databases">
        <title>Genome insight into feeding habits of ladybird beetles.</title>
        <authorList>
            <person name="Li H.-S."/>
            <person name="Huang Y.-H."/>
            <person name="Pang H."/>
        </authorList>
    </citation>
    <scope>NUCLEOTIDE SEQUENCE [LARGE SCALE GENOMIC DNA]</scope>
    <source>
        <strain evidence="1">SYSU_2023b</strain>
        <tissue evidence="1">Whole body</tissue>
    </source>
</reference>
<name>A0AAW1UFD1_9CUCU</name>
<organism evidence="1 2">
    <name type="scientific">Henosepilachna vigintioctopunctata</name>
    <dbReference type="NCBI Taxonomy" id="420089"/>
    <lineage>
        <taxon>Eukaryota</taxon>
        <taxon>Metazoa</taxon>
        <taxon>Ecdysozoa</taxon>
        <taxon>Arthropoda</taxon>
        <taxon>Hexapoda</taxon>
        <taxon>Insecta</taxon>
        <taxon>Pterygota</taxon>
        <taxon>Neoptera</taxon>
        <taxon>Endopterygota</taxon>
        <taxon>Coleoptera</taxon>
        <taxon>Polyphaga</taxon>
        <taxon>Cucujiformia</taxon>
        <taxon>Coccinelloidea</taxon>
        <taxon>Coccinellidae</taxon>
        <taxon>Epilachninae</taxon>
        <taxon>Epilachnini</taxon>
        <taxon>Henosepilachna</taxon>
    </lineage>
</organism>
<dbReference type="Proteomes" id="UP001431783">
    <property type="component" value="Unassembled WGS sequence"/>
</dbReference>
<evidence type="ECO:0000313" key="2">
    <source>
        <dbReference type="Proteomes" id="UP001431783"/>
    </source>
</evidence>
<comment type="caution">
    <text evidence="1">The sequence shown here is derived from an EMBL/GenBank/DDBJ whole genome shotgun (WGS) entry which is preliminary data.</text>
</comment>
<accession>A0AAW1UFD1</accession>
<protein>
    <submittedName>
        <fullName evidence="1">Uncharacterized protein</fullName>
    </submittedName>
</protein>
<evidence type="ECO:0000313" key="1">
    <source>
        <dbReference type="EMBL" id="KAK9879501.1"/>
    </source>
</evidence>
<dbReference type="InterPro" id="IPR036397">
    <property type="entry name" value="RNaseH_sf"/>
</dbReference>
<dbReference type="EMBL" id="JARQZJ010000062">
    <property type="protein sequence ID" value="KAK9879501.1"/>
    <property type="molecule type" value="Genomic_DNA"/>
</dbReference>
<dbReference type="AlphaFoldDB" id="A0AAW1UFD1"/>
<dbReference type="Gene3D" id="3.30.420.10">
    <property type="entry name" value="Ribonuclease H-like superfamily/Ribonuclease H"/>
    <property type="match status" value="1"/>
</dbReference>
<dbReference type="GO" id="GO:0003676">
    <property type="term" value="F:nucleic acid binding"/>
    <property type="evidence" value="ECO:0007669"/>
    <property type="project" value="InterPro"/>
</dbReference>
<gene>
    <name evidence="1" type="ORF">WA026_006568</name>
</gene>
<proteinExistence type="predicted"/>
<sequence length="100" mass="11751">MMGIFRPCFHVGGQTEYSRFQGHAQYLVGPLGVVYYELSKPTETITGDRYRTELMRLSSTQFCVEDKRQQYNERHDKVILRHDSARPHVGKVVKTYVKKR</sequence>